<dbReference type="Gene3D" id="3.40.710.10">
    <property type="entry name" value="DD-peptidase/beta-lactamase superfamily"/>
    <property type="match status" value="1"/>
</dbReference>
<dbReference type="PROSITE" id="PS51318">
    <property type="entry name" value="TAT"/>
    <property type="match status" value="1"/>
</dbReference>
<organism evidence="9 10">
    <name type="scientific">Mycolicibacterium komossense</name>
    <dbReference type="NCBI Taxonomy" id="1779"/>
    <lineage>
        <taxon>Bacteria</taxon>
        <taxon>Bacillati</taxon>
        <taxon>Actinomycetota</taxon>
        <taxon>Actinomycetes</taxon>
        <taxon>Mycobacteriales</taxon>
        <taxon>Mycobacteriaceae</taxon>
        <taxon>Mycolicibacterium</taxon>
    </lineage>
</organism>
<comment type="caution">
    <text evidence="9">The sequence shown here is derived from an EMBL/GenBank/DDBJ whole genome shotgun (WGS) entry which is preliminary data.</text>
</comment>
<dbReference type="InterPro" id="IPR023650">
    <property type="entry name" value="Beta-lactam_class-A_AS"/>
</dbReference>
<protein>
    <recommendedName>
        <fullName evidence="3 6">Beta-lactamase</fullName>
        <ecNumber evidence="2 6">3.5.2.6</ecNumber>
    </recommendedName>
</protein>
<feature type="domain" description="Beta-lactamase class A catalytic" evidence="8">
    <location>
        <begin position="54"/>
        <end position="271"/>
    </location>
</feature>
<dbReference type="RefSeq" id="WP_264070592.1">
    <property type="nucleotide sequence ID" value="NZ_JACKTY010000041.1"/>
</dbReference>
<reference evidence="9 10" key="1">
    <citation type="journal article" date="2022" name="BMC Genomics">
        <title>Comparative genome analysis of mycobacteria focusing on tRNA and non-coding RNA.</title>
        <authorList>
            <person name="Behra P.R.K."/>
            <person name="Pettersson B.M.F."/>
            <person name="Ramesh M."/>
            <person name="Das S."/>
            <person name="Dasgupta S."/>
            <person name="Kirsebom L.A."/>
        </authorList>
    </citation>
    <scope>NUCLEOTIDE SEQUENCE [LARGE SCALE GENOMIC DNA]</scope>
    <source>
        <strain evidence="9 10">DSM 44078</strain>
    </source>
</reference>
<comment type="catalytic activity">
    <reaction evidence="6">
        <text>a beta-lactam + H2O = a substituted beta-amino acid</text>
        <dbReference type="Rhea" id="RHEA:20401"/>
        <dbReference type="ChEBI" id="CHEBI:15377"/>
        <dbReference type="ChEBI" id="CHEBI:35627"/>
        <dbReference type="ChEBI" id="CHEBI:140347"/>
        <dbReference type="EC" id="3.5.2.6"/>
    </reaction>
</comment>
<keyword evidence="7" id="KW-0732">Signal</keyword>
<evidence type="ECO:0000256" key="7">
    <source>
        <dbReference type="SAM" id="SignalP"/>
    </source>
</evidence>
<evidence type="ECO:0000256" key="5">
    <source>
        <dbReference type="ARBA" id="ARBA00023251"/>
    </source>
</evidence>
<dbReference type="Proteomes" id="UP001526201">
    <property type="component" value="Unassembled WGS sequence"/>
</dbReference>
<dbReference type="SUPFAM" id="SSF56601">
    <property type="entry name" value="beta-lactamase/transpeptidase-like"/>
    <property type="match status" value="1"/>
</dbReference>
<evidence type="ECO:0000256" key="2">
    <source>
        <dbReference type="ARBA" id="ARBA00012865"/>
    </source>
</evidence>
<evidence type="ECO:0000259" key="8">
    <source>
        <dbReference type="Pfam" id="PF13354"/>
    </source>
</evidence>
<evidence type="ECO:0000256" key="6">
    <source>
        <dbReference type="RuleBase" id="RU361140"/>
    </source>
</evidence>
<evidence type="ECO:0000313" key="10">
    <source>
        <dbReference type="Proteomes" id="UP001526201"/>
    </source>
</evidence>
<dbReference type="InterPro" id="IPR006311">
    <property type="entry name" value="TAT_signal"/>
</dbReference>
<dbReference type="PRINTS" id="PR00118">
    <property type="entry name" value="BLACTAMASEA"/>
</dbReference>
<accession>A0ABT3CJ74</accession>
<gene>
    <name evidence="9" type="primary">bla</name>
    <name evidence="9" type="ORF">H7J73_25485</name>
</gene>
<comment type="similarity">
    <text evidence="1 6">Belongs to the class-A beta-lactamase family.</text>
</comment>
<dbReference type="PANTHER" id="PTHR35333:SF3">
    <property type="entry name" value="BETA-LACTAMASE-TYPE TRANSPEPTIDASE FOLD CONTAINING PROTEIN"/>
    <property type="match status" value="1"/>
</dbReference>
<keyword evidence="4 6" id="KW-0378">Hydrolase</keyword>
<dbReference type="Pfam" id="PF13354">
    <property type="entry name" value="Beta-lactamase2"/>
    <property type="match status" value="1"/>
</dbReference>
<dbReference type="PROSITE" id="PS00146">
    <property type="entry name" value="BETA_LACTAMASE_A"/>
    <property type="match status" value="1"/>
</dbReference>
<keyword evidence="5 6" id="KW-0046">Antibiotic resistance</keyword>
<dbReference type="InterPro" id="IPR000871">
    <property type="entry name" value="Beta-lactam_class-A"/>
</dbReference>
<dbReference type="InterPro" id="IPR012338">
    <property type="entry name" value="Beta-lactam/transpept-like"/>
</dbReference>
<evidence type="ECO:0000256" key="3">
    <source>
        <dbReference type="ARBA" id="ARBA00018879"/>
    </source>
</evidence>
<dbReference type="NCBIfam" id="NF033103">
    <property type="entry name" value="bla_class_A"/>
    <property type="match status" value="1"/>
</dbReference>
<dbReference type="InterPro" id="IPR045155">
    <property type="entry name" value="Beta-lactam_cat"/>
</dbReference>
<evidence type="ECO:0000313" key="9">
    <source>
        <dbReference type="EMBL" id="MCV7229368.1"/>
    </source>
</evidence>
<feature type="chain" id="PRO_5047059875" description="Beta-lactamase" evidence="7">
    <location>
        <begin position="22"/>
        <end position="303"/>
    </location>
</feature>
<feature type="signal peptide" evidence="7">
    <location>
        <begin position="1"/>
        <end position="21"/>
    </location>
</feature>
<dbReference type="EC" id="3.5.2.6" evidence="2 6"/>
<evidence type="ECO:0000256" key="4">
    <source>
        <dbReference type="ARBA" id="ARBA00022801"/>
    </source>
</evidence>
<evidence type="ECO:0000256" key="1">
    <source>
        <dbReference type="ARBA" id="ARBA00009009"/>
    </source>
</evidence>
<proteinExistence type="inferred from homology"/>
<keyword evidence="10" id="KW-1185">Reference proteome</keyword>
<dbReference type="EMBL" id="JACKTY010000041">
    <property type="protein sequence ID" value="MCV7229368.1"/>
    <property type="molecule type" value="Genomic_DNA"/>
</dbReference>
<dbReference type="PANTHER" id="PTHR35333">
    <property type="entry name" value="BETA-LACTAMASE"/>
    <property type="match status" value="1"/>
</dbReference>
<sequence>MTALTRRSALHAGLTALTAVAAGSALPRAQAAPASPDPHHQLAAVEQKLRGRLGVYAVDTASGASVGYRADERFLLCSTGKALTVAAILQRSEADPGLLDLVIAYGPADVLAYAPVTSLHVDQGMTVAALCDAAITVSDNTAANLLVALLGGPAAVTAFARSLGDNVTRIDRIEPDLNVAAPGDLRDTSTPAQMANNLRTLALGDALAPGPRDTLVGLLKANTTGDNTIRAGVPHGWVVGDKTGSGAQGESNDIAVVWPPDRAPLVIAVYTAPADPHPATEQSHAIIAQAAGIAATALVPGML</sequence>
<name>A0ABT3CJ74_9MYCO</name>